<dbReference type="EMBL" id="ML119795">
    <property type="protein sequence ID" value="RPA74268.1"/>
    <property type="molecule type" value="Genomic_DNA"/>
</dbReference>
<feature type="compositionally biased region" description="Pro residues" evidence="1">
    <location>
        <begin position="548"/>
        <end position="562"/>
    </location>
</feature>
<name>A0A3N4HP48_ASCIM</name>
<gene>
    <name evidence="2" type="ORF">BJ508DRAFT_366332</name>
</gene>
<proteinExistence type="predicted"/>
<evidence type="ECO:0000256" key="1">
    <source>
        <dbReference type="SAM" id="MobiDB-lite"/>
    </source>
</evidence>
<evidence type="ECO:0000313" key="3">
    <source>
        <dbReference type="Proteomes" id="UP000275078"/>
    </source>
</evidence>
<keyword evidence="3" id="KW-1185">Reference proteome</keyword>
<feature type="region of interest" description="Disordered" evidence="1">
    <location>
        <begin position="459"/>
        <end position="481"/>
    </location>
</feature>
<evidence type="ECO:0000313" key="2">
    <source>
        <dbReference type="EMBL" id="RPA74268.1"/>
    </source>
</evidence>
<feature type="region of interest" description="Disordered" evidence="1">
    <location>
        <begin position="528"/>
        <end position="562"/>
    </location>
</feature>
<dbReference type="Proteomes" id="UP000275078">
    <property type="component" value="Unassembled WGS sequence"/>
</dbReference>
<organism evidence="2 3">
    <name type="scientific">Ascobolus immersus RN42</name>
    <dbReference type="NCBI Taxonomy" id="1160509"/>
    <lineage>
        <taxon>Eukaryota</taxon>
        <taxon>Fungi</taxon>
        <taxon>Dikarya</taxon>
        <taxon>Ascomycota</taxon>
        <taxon>Pezizomycotina</taxon>
        <taxon>Pezizomycetes</taxon>
        <taxon>Pezizales</taxon>
        <taxon>Ascobolaceae</taxon>
        <taxon>Ascobolus</taxon>
    </lineage>
</organism>
<dbReference type="AlphaFoldDB" id="A0A3N4HP48"/>
<accession>A0A3N4HP48</accession>
<reference evidence="2 3" key="1">
    <citation type="journal article" date="2018" name="Nat. Ecol. Evol.">
        <title>Pezizomycetes genomes reveal the molecular basis of ectomycorrhizal truffle lifestyle.</title>
        <authorList>
            <person name="Murat C."/>
            <person name="Payen T."/>
            <person name="Noel B."/>
            <person name="Kuo A."/>
            <person name="Morin E."/>
            <person name="Chen J."/>
            <person name="Kohler A."/>
            <person name="Krizsan K."/>
            <person name="Balestrini R."/>
            <person name="Da Silva C."/>
            <person name="Montanini B."/>
            <person name="Hainaut M."/>
            <person name="Levati E."/>
            <person name="Barry K.W."/>
            <person name="Belfiori B."/>
            <person name="Cichocki N."/>
            <person name="Clum A."/>
            <person name="Dockter R.B."/>
            <person name="Fauchery L."/>
            <person name="Guy J."/>
            <person name="Iotti M."/>
            <person name="Le Tacon F."/>
            <person name="Lindquist E.A."/>
            <person name="Lipzen A."/>
            <person name="Malagnac F."/>
            <person name="Mello A."/>
            <person name="Molinier V."/>
            <person name="Miyauchi S."/>
            <person name="Poulain J."/>
            <person name="Riccioni C."/>
            <person name="Rubini A."/>
            <person name="Sitrit Y."/>
            <person name="Splivallo R."/>
            <person name="Traeger S."/>
            <person name="Wang M."/>
            <person name="Zifcakova L."/>
            <person name="Wipf D."/>
            <person name="Zambonelli A."/>
            <person name="Paolocci F."/>
            <person name="Nowrousian M."/>
            <person name="Ottonello S."/>
            <person name="Baldrian P."/>
            <person name="Spatafora J.W."/>
            <person name="Henrissat B."/>
            <person name="Nagy L.G."/>
            <person name="Aury J.M."/>
            <person name="Wincker P."/>
            <person name="Grigoriev I.V."/>
            <person name="Bonfante P."/>
            <person name="Martin F.M."/>
        </authorList>
    </citation>
    <scope>NUCLEOTIDE SEQUENCE [LARGE SCALE GENOMIC DNA]</scope>
    <source>
        <strain evidence="2 3">RN42</strain>
    </source>
</reference>
<sequence length="562" mass="64905">MWPVCTGTSIRPPWAIFRPRYVTRASPVKSRGAELSVPAGPADNIVNPPRTFEEPDFRFQHRQKLPSSMTSSEAPDLRTHQSYGASNIYPIRRWFVRKFKLPAIPSHLRSHQKSAYTSTAPFPLNRGNSIDKSAKVFEKSPYVRIDDIQPGCNSQLSEVERSLNESLLVGKPINLYELYSLHWNTAFTEAWRKQRCCITLLPLGVLLWRLLALCTEEKISFWSWYYDYEEQSKYQKKMEKFRGPFSFCICTMEEQLAIGSEKIGSLVAVQIDAEGMLRKAVRMIRRWTEIRLKHSDEQERVEQRLLLQLTSIRNAQVDLLDLHGTRKRYAEQRWNEEWERSVLRARRRERLWEEALAVSLPSSNIANPIRSFLIYILQTTTTFLVTVTSGVQSATTHQVVDPDLLYSKDYYIQLGDVNSDQVIRHVQYLEPVLDDRPKRQKFLNRFASGRRTLRKELNKDLAKRKQVSQESSSHPFPPEKTEAGIAAFASVEELGKKELQDHVHVHARAEADQVALRELVRDDLSARKHNLEQSGCDTDLPQYQNMSPAPPSVTPRSPPPSY</sequence>
<protein>
    <submittedName>
        <fullName evidence="2">Uncharacterized protein</fullName>
    </submittedName>
</protein>
<feature type="compositionally biased region" description="Polar residues" evidence="1">
    <location>
        <begin position="532"/>
        <end position="546"/>
    </location>
</feature>